<evidence type="ECO:0008006" key="3">
    <source>
        <dbReference type="Google" id="ProtNLM"/>
    </source>
</evidence>
<evidence type="ECO:0000313" key="2">
    <source>
        <dbReference type="Proteomes" id="UP001169458"/>
    </source>
</evidence>
<dbReference type="SUPFAM" id="SSF75005">
    <property type="entry name" value="Arabinanase/levansucrase/invertase"/>
    <property type="match status" value="1"/>
</dbReference>
<reference evidence="2" key="1">
    <citation type="submission" date="2023-07" db="EMBL/GenBank/DDBJ databases">
        <title>Identification and characterization of horizontal gene transfer across gut microbiota members of farm animals based on homology search.</title>
        <authorList>
            <person name="Schwarzerova J."/>
            <person name="Nykrynova M."/>
            <person name="Jureckova K."/>
            <person name="Cejkova D."/>
            <person name="Rychlik I."/>
        </authorList>
    </citation>
    <scope>NUCLEOTIDE SEQUENCE [LARGE SCALE GENOMIC DNA]</scope>
    <source>
        <strain evidence="2">109_WCHN</strain>
    </source>
</reference>
<comment type="caution">
    <text evidence="1">The sequence shown here is derived from an EMBL/GenBank/DDBJ whole genome shotgun (WGS) entry which is preliminary data.</text>
</comment>
<keyword evidence="2" id="KW-1185">Reference proteome</keyword>
<dbReference type="Gene3D" id="2.115.10.20">
    <property type="entry name" value="Glycosyl hydrolase domain, family 43"/>
    <property type="match status" value="1"/>
</dbReference>
<dbReference type="Proteomes" id="UP001169458">
    <property type="component" value="Unassembled WGS sequence"/>
</dbReference>
<organism evidence="1 2">
    <name type="scientific">Bacteroides gallinaceum</name>
    <dbReference type="NCBI Taxonomy" id="1462571"/>
    <lineage>
        <taxon>Bacteria</taxon>
        <taxon>Pseudomonadati</taxon>
        <taxon>Bacteroidota</taxon>
        <taxon>Bacteroidia</taxon>
        <taxon>Bacteroidales</taxon>
        <taxon>Bacteroidaceae</taxon>
        <taxon>Bacteroides</taxon>
    </lineage>
</organism>
<protein>
    <recommendedName>
        <fullName evidence="3">Glycosyl hydrolase family 32</fullName>
    </recommendedName>
</protein>
<evidence type="ECO:0000313" key="1">
    <source>
        <dbReference type="EMBL" id="MDM8326373.1"/>
    </source>
</evidence>
<gene>
    <name evidence="1" type="ORF">QUW60_14245</name>
</gene>
<dbReference type="EMBL" id="JAUDEN010000042">
    <property type="protein sequence ID" value="MDM8326373.1"/>
    <property type="molecule type" value="Genomic_DNA"/>
</dbReference>
<sequence>MRLLVLFIISSFLFLNSLYSREGRNLLLDKSLVSETDMHFKYHVPVYYAFNPILKADKAWEFNKNGDPYAAPFSGGVWYDELSGKFKMWYSAGGGKTNGLITCYAESNDGKVWSKPDLDVVPGTNIVDTVEHDCVSVLLDKFEQRADRKYKMFLVAFNNSGSVSMKLKYSFDGIHWSDTKAVSGELYDRCAVYYDPFIDKYVLSLKTINGVYRRARCFLADKDPELAVSLAHRTFINGEDKFIRFWFNADADDPRHPLFPDLRPQIYNHEAMPYENLLLGYFSVWQGPENKECVKLKVQKRNEILIGWTKDSFNWNRENKKPFLPVDENPEAWNAGNIQSVAGCPIIVGDSLYFYMSGRYNSRPVHPSNFATGLATLRRDGFASYHSDKKECFLQTRTIEVSNPYLFVNAEVKGYLYAELLDENSNVIKGFSKHDFKIIKKINSTKLQLSWKNEDISSLIGTKISIRFYTRNTDIYSFWFSKTEKGLSGGYTAGGGPLLSPTGIDQ</sequence>
<dbReference type="RefSeq" id="WP_289561290.1">
    <property type="nucleotide sequence ID" value="NZ_JAUDEN010000042.1"/>
</dbReference>
<dbReference type="InterPro" id="IPR023296">
    <property type="entry name" value="Glyco_hydro_beta-prop_sf"/>
</dbReference>
<name>A0ABT7VJ87_9BACE</name>
<accession>A0ABT7VJ87</accession>
<proteinExistence type="predicted"/>